<dbReference type="RefSeq" id="WP_127727318.1">
    <property type="nucleotide sequence ID" value="NZ_SACP01000002.1"/>
</dbReference>
<organism evidence="2 3">
    <name type="scientific">Methylobacterium oryzihabitans</name>
    <dbReference type="NCBI Taxonomy" id="2499852"/>
    <lineage>
        <taxon>Bacteria</taxon>
        <taxon>Pseudomonadati</taxon>
        <taxon>Pseudomonadota</taxon>
        <taxon>Alphaproteobacteria</taxon>
        <taxon>Hyphomicrobiales</taxon>
        <taxon>Methylobacteriaceae</taxon>
        <taxon>Methylobacterium</taxon>
    </lineage>
</organism>
<dbReference type="EMBL" id="SACP01000002">
    <property type="protein sequence ID" value="RVU21098.1"/>
    <property type="molecule type" value="Genomic_DNA"/>
</dbReference>
<reference evidence="2 3" key="1">
    <citation type="submission" date="2019-01" db="EMBL/GenBank/DDBJ databases">
        <authorList>
            <person name="Chen W.-M."/>
        </authorList>
    </citation>
    <scope>NUCLEOTIDE SEQUENCE [LARGE SCALE GENOMIC DNA]</scope>
    <source>
        <strain evidence="2 3">TER-1</strain>
    </source>
</reference>
<dbReference type="InterPro" id="IPR029058">
    <property type="entry name" value="AB_hydrolase_fold"/>
</dbReference>
<keyword evidence="3" id="KW-1185">Reference proteome</keyword>
<dbReference type="OrthoDB" id="9774318at2"/>
<name>A0A3S2WFH4_9HYPH</name>
<dbReference type="Pfam" id="PF06850">
    <property type="entry name" value="PHB_depo_C"/>
    <property type="match status" value="1"/>
</dbReference>
<dbReference type="PANTHER" id="PTHR36837">
    <property type="entry name" value="POLY(3-HYDROXYALKANOATE) POLYMERASE SUBUNIT PHAC"/>
    <property type="match status" value="1"/>
</dbReference>
<dbReference type="AlphaFoldDB" id="A0A3S2WFH4"/>
<proteinExistence type="predicted"/>
<evidence type="ECO:0000313" key="3">
    <source>
        <dbReference type="Proteomes" id="UP000286997"/>
    </source>
</evidence>
<feature type="domain" description="PHB de-polymerase C-terminal" evidence="1">
    <location>
        <begin position="202"/>
        <end position="403"/>
    </location>
</feature>
<dbReference type="Proteomes" id="UP000286997">
    <property type="component" value="Unassembled WGS sequence"/>
</dbReference>
<gene>
    <name evidence="2" type="primary">phaZ</name>
    <name evidence="2" type="ORF">EOE48_03100</name>
</gene>
<dbReference type="Gene3D" id="3.40.50.1820">
    <property type="entry name" value="alpha/beta hydrolase"/>
    <property type="match status" value="1"/>
</dbReference>
<comment type="caution">
    <text evidence="2">The sequence shown here is derived from an EMBL/GenBank/DDBJ whole genome shotgun (WGS) entry which is preliminary data.</text>
</comment>
<protein>
    <submittedName>
        <fullName evidence="2">Polyhydroxyalkanoate depolymerase</fullName>
    </submittedName>
</protein>
<dbReference type="NCBIfam" id="TIGR01849">
    <property type="entry name" value="PHB_depoly_PhaZ"/>
    <property type="match status" value="1"/>
</dbReference>
<sequence>MLYDTFEFHSDLAAATRSWGRLLHDAVSPWTAAGYREPATWWSAAARMMMRTGMTHARPSYGIPAVRVGNRDVPVTEEVALRTPFGSLLRFRKDLASEQPRVLVVAPLSGHFATLLRGTVRTLLADHDVYVTDWHNARDVPVEAGRFGFDEYVAHLVRFLEAMGPGAHLVAVCQPAVQAMAAAAVMAETGNAAHPASMTLMAGPVDTRINPTKVNELATSKPISWFERNLIATVPRRHAGAGRRVYPGFMQVMAFMSMNAGRHMHGHLDLFWHLADGDAARAQQIETFYDEYFAVLDLTAEFYLETVKTVFQDATLARNKLTFEGAPIDMRAIRRTALMTVEGERDDICSVGQTMAAHDLCTGLKPFRKSHHLQAGVGHYGVFSGRKWENQTYPLVRNFIQANA</sequence>
<dbReference type="SUPFAM" id="SSF53474">
    <property type="entry name" value="alpha/beta-Hydrolases"/>
    <property type="match status" value="1"/>
</dbReference>
<dbReference type="PIRSF" id="PIRSF020818">
    <property type="entry name" value="PHB_depoly_PhaZ"/>
    <property type="match status" value="1"/>
</dbReference>
<dbReference type="InterPro" id="IPR010915">
    <property type="entry name" value="PHB_depoly_PhaZ"/>
</dbReference>
<evidence type="ECO:0000259" key="1">
    <source>
        <dbReference type="Pfam" id="PF06850"/>
    </source>
</evidence>
<accession>A0A3S2WFH4</accession>
<dbReference type="InterPro" id="IPR051321">
    <property type="entry name" value="PHA/PHB_synthase"/>
</dbReference>
<dbReference type="PANTHER" id="PTHR36837:SF4">
    <property type="entry name" value="BLR0908 PROTEIN"/>
    <property type="match status" value="1"/>
</dbReference>
<evidence type="ECO:0000313" key="2">
    <source>
        <dbReference type="EMBL" id="RVU21098.1"/>
    </source>
</evidence>
<dbReference type="InterPro" id="IPR009656">
    <property type="entry name" value="PHB_depo_C"/>
</dbReference>